<sequence length="485" mass="52240">MTRSLRVAFALALLAPLLSATPAGAAPLRFGPCPSEGPDEPGVECAQIAVPLDYNAPDGRTISIAISRVRASGSPEEYRGALLVNPGGPGGAGLNYAVAKRGKMPESVQRAYDIIGFDPRGVGHSNPVDCGPLGGLFDHPGPEPVPSTVPQERDYLNRLRAMAGDCREHAGAVSVFINTMNTARDMERIRRALHEPVLNFLGVSYGSYLGAAYAAEYPGHVGRMVLDSVVSPDRWHDFDTQQAFAMLRQRDVLFRWIADHPSLDLGSTPEAVHGQYSRARAALAENPLRGTFGPSEFDHLVYRVLSRTERWEPFARALSAYVHTGNGDGFAPEMPESDQESRNYEAALRTVKCADSTRPSTAEVIGAVRALRSVDPQPVLTGFEAATCRYWPQPRETARLGHPAMPAVLLTQASHDPTTPYPGAKRMQAVLPGSRMVVLRNGYSHGVFASQQNPCVDQTTAAYLVAGTVPPRDVDCQGLGLPAVN</sequence>
<accession>A0A4R4Y9Q7</accession>
<evidence type="ECO:0000313" key="6">
    <source>
        <dbReference type="EMBL" id="TDD41268.1"/>
    </source>
</evidence>
<dbReference type="AlphaFoldDB" id="A0A4R4Y9Q7"/>
<dbReference type="OrthoDB" id="4273853at2"/>
<feature type="signal peptide" evidence="4">
    <location>
        <begin position="1"/>
        <end position="25"/>
    </location>
</feature>
<keyword evidence="3 6" id="KW-0378">Hydrolase</keyword>
<evidence type="ECO:0000256" key="2">
    <source>
        <dbReference type="ARBA" id="ARBA00022729"/>
    </source>
</evidence>
<dbReference type="InterPro" id="IPR051601">
    <property type="entry name" value="Serine_prot/Carboxylest_S33"/>
</dbReference>
<dbReference type="SUPFAM" id="SSF53474">
    <property type="entry name" value="alpha/beta-Hydrolases"/>
    <property type="match status" value="1"/>
</dbReference>
<feature type="domain" description="AB hydrolase-1" evidence="5">
    <location>
        <begin position="81"/>
        <end position="443"/>
    </location>
</feature>
<dbReference type="PANTHER" id="PTHR43248:SF29">
    <property type="entry name" value="TRIPEPTIDYL AMINOPEPTIDASE"/>
    <property type="match status" value="1"/>
</dbReference>
<dbReference type="Pfam" id="PF00561">
    <property type="entry name" value="Abhydrolase_1"/>
    <property type="match status" value="1"/>
</dbReference>
<keyword evidence="2 4" id="KW-0732">Signal</keyword>
<evidence type="ECO:0000256" key="4">
    <source>
        <dbReference type="SAM" id="SignalP"/>
    </source>
</evidence>
<comment type="similarity">
    <text evidence="1">Belongs to the peptidase S33 family.</text>
</comment>
<dbReference type="InterPro" id="IPR029058">
    <property type="entry name" value="AB_hydrolase_fold"/>
</dbReference>
<dbReference type="PANTHER" id="PTHR43248">
    <property type="entry name" value="2-SUCCINYL-6-HYDROXY-2,4-CYCLOHEXADIENE-1-CARBOXYLATE SYNTHASE"/>
    <property type="match status" value="1"/>
</dbReference>
<evidence type="ECO:0000256" key="3">
    <source>
        <dbReference type="ARBA" id="ARBA00022801"/>
    </source>
</evidence>
<reference evidence="6 7" key="1">
    <citation type="submission" date="2019-03" db="EMBL/GenBank/DDBJ databases">
        <title>Draft genome sequences of novel Actinobacteria.</title>
        <authorList>
            <person name="Sahin N."/>
            <person name="Ay H."/>
            <person name="Saygin H."/>
        </authorList>
    </citation>
    <scope>NUCLEOTIDE SEQUENCE [LARGE SCALE GENOMIC DNA]</scope>
    <source>
        <strain evidence="6 7">7K502</strain>
    </source>
</reference>
<evidence type="ECO:0000313" key="7">
    <source>
        <dbReference type="Proteomes" id="UP000294947"/>
    </source>
</evidence>
<dbReference type="Gene3D" id="3.40.50.1820">
    <property type="entry name" value="alpha/beta hydrolase"/>
    <property type="match status" value="1"/>
</dbReference>
<gene>
    <name evidence="6" type="ORF">E1288_33165</name>
</gene>
<comment type="caution">
    <text evidence="6">The sequence shown here is derived from an EMBL/GenBank/DDBJ whole genome shotgun (WGS) entry which is preliminary data.</text>
</comment>
<dbReference type="EMBL" id="SMKW01000060">
    <property type="protein sequence ID" value="TDD41268.1"/>
    <property type="molecule type" value="Genomic_DNA"/>
</dbReference>
<name>A0A4R4Y9Q7_9PSEU</name>
<evidence type="ECO:0000256" key="1">
    <source>
        <dbReference type="ARBA" id="ARBA00010088"/>
    </source>
</evidence>
<protein>
    <submittedName>
        <fullName evidence="6">Alpha/beta hydrolase</fullName>
    </submittedName>
</protein>
<feature type="chain" id="PRO_5020793673" evidence="4">
    <location>
        <begin position="26"/>
        <end position="485"/>
    </location>
</feature>
<evidence type="ECO:0000259" key="5">
    <source>
        <dbReference type="Pfam" id="PF00561"/>
    </source>
</evidence>
<dbReference type="GO" id="GO:0016787">
    <property type="term" value="F:hydrolase activity"/>
    <property type="evidence" value="ECO:0007669"/>
    <property type="project" value="UniProtKB-KW"/>
</dbReference>
<proteinExistence type="inferred from homology"/>
<organism evidence="6 7">
    <name type="scientific">Saccharopolyspora elongata</name>
    <dbReference type="NCBI Taxonomy" id="2530387"/>
    <lineage>
        <taxon>Bacteria</taxon>
        <taxon>Bacillati</taxon>
        <taxon>Actinomycetota</taxon>
        <taxon>Actinomycetes</taxon>
        <taxon>Pseudonocardiales</taxon>
        <taxon>Pseudonocardiaceae</taxon>
        <taxon>Saccharopolyspora</taxon>
    </lineage>
</organism>
<dbReference type="InterPro" id="IPR000073">
    <property type="entry name" value="AB_hydrolase_1"/>
</dbReference>
<dbReference type="Proteomes" id="UP000294947">
    <property type="component" value="Unassembled WGS sequence"/>
</dbReference>
<keyword evidence="7" id="KW-1185">Reference proteome</keyword>